<proteinExistence type="predicted"/>
<name>A0A4R0RU74_9APHY</name>
<keyword evidence="1" id="KW-1133">Transmembrane helix</keyword>
<feature type="transmembrane region" description="Helical" evidence="1">
    <location>
        <begin position="491"/>
        <end position="509"/>
    </location>
</feature>
<gene>
    <name evidence="3" type="ORF">EIP91_000259</name>
</gene>
<dbReference type="OrthoDB" id="3020985at2759"/>
<feature type="transmembrane region" description="Helical" evidence="1">
    <location>
        <begin position="529"/>
        <end position="550"/>
    </location>
</feature>
<evidence type="ECO:0000256" key="1">
    <source>
        <dbReference type="SAM" id="Phobius"/>
    </source>
</evidence>
<evidence type="ECO:0000256" key="2">
    <source>
        <dbReference type="SAM" id="SignalP"/>
    </source>
</evidence>
<organism evidence="3 4">
    <name type="scientific">Steccherinum ochraceum</name>
    <dbReference type="NCBI Taxonomy" id="92696"/>
    <lineage>
        <taxon>Eukaryota</taxon>
        <taxon>Fungi</taxon>
        <taxon>Dikarya</taxon>
        <taxon>Basidiomycota</taxon>
        <taxon>Agaricomycotina</taxon>
        <taxon>Agaricomycetes</taxon>
        <taxon>Polyporales</taxon>
        <taxon>Steccherinaceae</taxon>
        <taxon>Steccherinum</taxon>
    </lineage>
</organism>
<keyword evidence="1" id="KW-0472">Membrane</keyword>
<sequence>MASVLGVLHAFFPFLTPRITITTLTTILLASLLQPVLAQAPVNDVISWPSGLLLLASVLYAALGTNCDVLWEIDPSIGPFIWTGLPVFSISVMQRVRWVAKACHFVPRIRTAHGKSNFWIRSDEISQVARNDALRKALAVLHPVTYIPLPTDIDKARWLPTPEGLLRSTSISPTTPDLKPQSVIPSSREFLLFAASHYHVYWEVEVNIYQKGEMAFSTKGLPSDAILDVDNEEDALFITVAHMAARPHSQSIIRGFAKHDESTPEQYHLDMGSLDLDVPACSIDFHSYSPDKYKVAASLRELAAAYLHVVQYIKRSVEPTGSLAQASVGQSIWIAFFGGILFDHGRLTIQNLPGAWSAKGSSADEAYLNRLESMLEVISPYANTPEFGELVFSGGTSRRATYPFLFAGLCGQMIICYFLCVGTSAGVWTAVALSNSLYAGRLTDLHSLFNGKLQHTEEPGMKMCVPRSPTKDIMAIATFDRSAPRSRGLRPGLFLNILGVIAAIFGAVFQDQTRSALDFGPPSATPTWVVYTSIALALGTSGLLLITVLLQQMKERTWQDDSEVAQRWMIYTTLTGSLVVSGLAVFFMKCKEAHLWPILDAVTYLSAFPLGVLENGRMISADDNMLHLALLTRWVMGAVASSVGSSRATGPGVCWK</sequence>
<accession>A0A4R0RU74</accession>
<dbReference type="Proteomes" id="UP000292702">
    <property type="component" value="Unassembled WGS sequence"/>
</dbReference>
<evidence type="ECO:0000313" key="4">
    <source>
        <dbReference type="Proteomes" id="UP000292702"/>
    </source>
</evidence>
<comment type="caution">
    <text evidence="3">The sequence shown here is derived from an EMBL/GenBank/DDBJ whole genome shotgun (WGS) entry which is preliminary data.</text>
</comment>
<feature type="signal peptide" evidence="2">
    <location>
        <begin position="1"/>
        <end position="38"/>
    </location>
</feature>
<feature type="transmembrane region" description="Helical" evidence="1">
    <location>
        <begin position="404"/>
        <end position="431"/>
    </location>
</feature>
<feature type="transmembrane region" description="Helical" evidence="1">
    <location>
        <begin position="570"/>
        <end position="588"/>
    </location>
</feature>
<dbReference type="EMBL" id="RWJN01000101">
    <property type="protein sequence ID" value="TCD67338.1"/>
    <property type="molecule type" value="Genomic_DNA"/>
</dbReference>
<keyword evidence="1" id="KW-0812">Transmembrane</keyword>
<keyword evidence="4" id="KW-1185">Reference proteome</keyword>
<evidence type="ECO:0000313" key="3">
    <source>
        <dbReference type="EMBL" id="TCD67338.1"/>
    </source>
</evidence>
<dbReference type="AlphaFoldDB" id="A0A4R0RU74"/>
<reference evidence="3 4" key="1">
    <citation type="submission" date="2018-11" db="EMBL/GenBank/DDBJ databases">
        <title>Genome assembly of Steccherinum ochraceum LE-BIN_3174, the white-rot fungus of the Steccherinaceae family (The Residual Polyporoid clade, Polyporales, Basidiomycota).</title>
        <authorList>
            <person name="Fedorova T.V."/>
            <person name="Glazunova O.A."/>
            <person name="Landesman E.O."/>
            <person name="Moiseenko K.V."/>
            <person name="Psurtseva N.V."/>
            <person name="Savinova O.S."/>
            <person name="Shakhova N.V."/>
            <person name="Tyazhelova T.V."/>
            <person name="Vasina D.V."/>
        </authorList>
    </citation>
    <scope>NUCLEOTIDE SEQUENCE [LARGE SCALE GENOMIC DNA]</scope>
    <source>
        <strain evidence="3 4">LE-BIN_3174</strain>
    </source>
</reference>
<protein>
    <submittedName>
        <fullName evidence="3">Uncharacterized protein</fullName>
    </submittedName>
</protein>
<keyword evidence="2" id="KW-0732">Signal</keyword>
<feature type="chain" id="PRO_5020391079" evidence="2">
    <location>
        <begin position="39"/>
        <end position="656"/>
    </location>
</feature>